<evidence type="ECO:0000313" key="1">
    <source>
        <dbReference type="EMBL" id="CAI3940756.1"/>
    </source>
</evidence>
<sequence length="44" mass="4894">MIDFAEFINAQIIPSFVPVTYSTLKHEHLFLGVGATHGYSSIIQ</sequence>
<gene>
    <name evidence="1" type="ORF">R83534S58_LOCUS1109</name>
</gene>
<proteinExistence type="predicted"/>
<name>A0ABM9HNP2_9PROT</name>
<accession>A0ABM9HNP2</accession>
<organism evidence="1 2">
    <name type="scientific">Commensalibacter papalotli</name>
    <name type="common">ex Botero et al. 2024</name>
    <dbReference type="NCBI Taxonomy" id="2972766"/>
    <lineage>
        <taxon>Bacteria</taxon>
        <taxon>Pseudomonadati</taxon>
        <taxon>Pseudomonadota</taxon>
        <taxon>Alphaproteobacteria</taxon>
        <taxon>Acetobacterales</taxon>
        <taxon>Acetobacteraceae</taxon>
    </lineage>
</organism>
<dbReference type="EMBL" id="CAMXCH010000002">
    <property type="protein sequence ID" value="CAI3940756.1"/>
    <property type="molecule type" value="Genomic_DNA"/>
</dbReference>
<comment type="caution">
    <text evidence="1">The sequence shown here is derived from an EMBL/GenBank/DDBJ whole genome shotgun (WGS) entry which is preliminary data.</text>
</comment>
<protein>
    <submittedName>
        <fullName evidence="1">Uncharacterized protein</fullName>
    </submittedName>
</protein>
<reference evidence="1" key="1">
    <citation type="submission" date="2022-10" db="EMBL/GenBank/DDBJ databases">
        <authorList>
            <person name="Botero Cardona J."/>
        </authorList>
    </citation>
    <scope>NUCLEOTIDE SEQUENCE</scope>
    <source>
        <strain evidence="1">R-83534</strain>
    </source>
</reference>
<evidence type="ECO:0000313" key="2">
    <source>
        <dbReference type="Proteomes" id="UP001154272"/>
    </source>
</evidence>
<keyword evidence="2" id="KW-1185">Reference proteome</keyword>
<dbReference type="Proteomes" id="UP001154272">
    <property type="component" value="Unassembled WGS sequence"/>
</dbReference>